<dbReference type="EMBL" id="JAGKHQ010000002">
    <property type="protein sequence ID" value="KAG7523500.1"/>
    <property type="molecule type" value="Genomic_DNA"/>
</dbReference>
<evidence type="ECO:0000256" key="7">
    <source>
        <dbReference type="SAM" id="Phobius"/>
    </source>
</evidence>
<dbReference type="PANTHER" id="PTHR24027:SF431">
    <property type="entry name" value="CADHERIN-RELATED FAMILY MEMBER 5-LIKE ISOFORM X1"/>
    <property type="match status" value="1"/>
</dbReference>
<evidence type="ECO:0000256" key="8">
    <source>
        <dbReference type="SAM" id="SignalP"/>
    </source>
</evidence>
<comment type="caution">
    <text evidence="10">The sequence shown here is derived from an EMBL/GenBank/DDBJ whole genome shotgun (WGS) entry which is preliminary data.</text>
</comment>
<feature type="compositionally biased region" description="Acidic residues" evidence="6">
    <location>
        <begin position="763"/>
        <end position="788"/>
    </location>
</feature>
<evidence type="ECO:0000256" key="3">
    <source>
        <dbReference type="ARBA" id="ARBA00022837"/>
    </source>
</evidence>
<evidence type="ECO:0000313" key="11">
    <source>
        <dbReference type="Proteomes" id="UP000693946"/>
    </source>
</evidence>
<dbReference type="PROSITE" id="PS50268">
    <property type="entry name" value="CADHERIN_2"/>
    <property type="match status" value="3"/>
</dbReference>
<dbReference type="GO" id="GO:0016342">
    <property type="term" value="C:catenin complex"/>
    <property type="evidence" value="ECO:0007669"/>
    <property type="project" value="TreeGrafter"/>
</dbReference>
<dbReference type="AlphaFoldDB" id="A0AAV6T255"/>
<keyword evidence="2" id="KW-0677">Repeat</keyword>
<dbReference type="CDD" id="cd11304">
    <property type="entry name" value="Cadherin_repeat"/>
    <property type="match status" value="2"/>
</dbReference>
<feature type="compositionally biased region" description="Pro residues" evidence="6">
    <location>
        <begin position="655"/>
        <end position="664"/>
    </location>
</feature>
<dbReference type="PANTHER" id="PTHR24027">
    <property type="entry name" value="CADHERIN-23"/>
    <property type="match status" value="1"/>
</dbReference>
<dbReference type="GO" id="GO:0008013">
    <property type="term" value="F:beta-catenin binding"/>
    <property type="evidence" value="ECO:0007669"/>
    <property type="project" value="TreeGrafter"/>
</dbReference>
<feature type="transmembrane region" description="Helical" evidence="7">
    <location>
        <begin position="493"/>
        <end position="514"/>
    </location>
</feature>
<feature type="domain" description="Cadherin" evidence="9">
    <location>
        <begin position="138"/>
        <end position="242"/>
    </location>
</feature>
<reference evidence="10 11" key="1">
    <citation type="journal article" date="2021" name="Sci. Rep.">
        <title>Chromosome anchoring in Senegalese sole (Solea senegalensis) reveals sex-associated markers and genome rearrangements in flatfish.</title>
        <authorList>
            <person name="Guerrero-Cozar I."/>
            <person name="Gomez-Garrido J."/>
            <person name="Berbel C."/>
            <person name="Martinez-Blanch J.F."/>
            <person name="Alioto T."/>
            <person name="Claros M.G."/>
            <person name="Gagnaire P.A."/>
            <person name="Manchado M."/>
        </authorList>
    </citation>
    <scope>NUCLEOTIDE SEQUENCE [LARGE SCALE GENOMIC DNA]</scope>
    <source>
        <strain evidence="10">Sse05_10M</strain>
    </source>
</reference>
<dbReference type="GO" id="GO:0016477">
    <property type="term" value="P:cell migration"/>
    <property type="evidence" value="ECO:0007669"/>
    <property type="project" value="TreeGrafter"/>
</dbReference>
<evidence type="ECO:0000256" key="4">
    <source>
        <dbReference type="ARBA" id="ARBA00023136"/>
    </source>
</evidence>
<feature type="signal peptide" evidence="8">
    <location>
        <begin position="1"/>
        <end position="30"/>
    </location>
</feature>
<protein>
    <submittedName>
        <fullName evidence="10">Cadherin-related family member 5-like</fullName>
    </submittedName>
</protein>
<feature type="compositionally biased region" description="Basic and acidic residues" evidence="6">
    <location>
        <begin position="749"/>
        <end position="762"/>
    </location>
</feature>
<dbReference type="InterPro" id="IPR039808">
    <property type="entry name" value="Cadherin"/>
</dbReference>
<feature type="compositionally biased region" description="Polar residues" evidence="6">
    <location>
        <begin position="673"/>
        <end position="699"/>
    </location>
</feature>
<evidence type="ECO:0000313" key="10">
    <source>
        <dbReference type="EMBL" id="KAG7523500.1"/>
    </source>
</evidence>
<dbReference type="SMART" id="SM00112">
    <property type="entry name" value="CA"/>
    <property type="match status" value="3"/>
</dbReference>
<keyword evidence="8" id="KW-0732">Signal</keyword>
<evidence type="ECO:0000256" key="2">
    <source>
        <dbReference type="ARBA" id="ARBA00022737"/>
    </source>
</evidence>
<keyword evidence="4 7" id="KW-0472">Membrane</keyword>
<dbReference type="InterPro" id="IPR002126">
    <property type="entry name" value="Cadherin-like_dom"/>
</dbReference>
<gene>
    <name evidence="10" type="ORF">JOB18_048661</name>
</gene>
<comment type="subcellular location">
    <subcellularLocation>
        <location evidence="1">Membrane</location>
    </subcellularLocation>
</comment>
<proteinExistence type="predicted"/>
<evidence type="ECO:0000256" key="5">
    <source>
        <dbReference type="PROSITE-ProRule" id="PRU00043"/>
    </source>
</evidence>
<dbReference type="Pfam" id="PF00028">
    <property type="entry name" value="Cadherin"/>
    <property type="match status" value="1"/>
</dbReference>
<organism evidence="10 11">
    <name type="scientific">Solea senegalensis</name>
    <name type="common">Senegalese sole</name>
    <dbReference type="NCBI Taxonomy" id="28829"/>
    <lineage>
        <taxon>Eukaryota</taxon>
        <taxon>Metazoa</taxon>
        <taxon>Chordata</taxon>
        <taxon>Craniata</taxon>
        <taxon>Vertebrata</taxon>
        <taxon>Euteleostomi</taxon>
        <taxon>Actinopterygii</taxon>
        <taxon>Neopterygii</taxon>
        <taxon>Teleostei</taxon>
        <taxon>Neoteleostei</taxon>
        <taxon>Acanthomorphata</taxon>
        <taxon>Carangaria</taxon>
        <taxon>Pleuronectiformes</taxon>
        <taxon>Pleuronectoidei</taxon>
        <taxon>Soleidae</taxon>
        <taxon>Solea</taxon>
    </lineage>
</organism>
<evidence type="ECO:0000259" key="9">
    <source>
        <dbReference type="PROSITE" id="PS50268"/>
    </source>
</evidence>
<keyword evidence="7" id="KW-1133">Transmembrane helix</keyword>
<dbReference type="GO" id="GO:0007156">
    <property type="term" value="P:homophilic cell adhesion via plasma membrane adhesion molecules"/>
    <property type="evidence" value="ECO:0007669"/>
    <property type="project" value="InterPro"/>
</dbReference>
<accession>A0AAV6T255</accession>
<feature type="chain" id="PRO_5043451022" evidence="8">
    <location>
        <begin position="31"/>
        <end position="807"/>
    </location>
</feature>
<name>A0AAV6T255_SOLSE</name>
<keyword evidence="7" id="KW-0812">Transmembrane</keyword>
<feature type="region of interest" description="Disordered" evidence="6">
    <location>
        <begin position="646"/>
        <end position="788"/>
    </location>
</feature>
<keyword evidence="3 5" id="KW-0106">Calcium</keyword>
<feature type="domain" description="Cadherin" evidence="9">
    <location>
        <begin position="258"/>
        <end position="366"/>
    </location>
</feature>
<feature type="compositionally biased region" description="Low complexity" evidence="6">
    <location>
        <begin position="713"/>
        <end position="724"/>
    </location>
</feature>
<keyword evidence="11" id="KW-1185">Reference proteome</keyword>
<feature type="compositionally biased region" description="Pro residues" evidence="6">
    <location>
        <begin position="725"/>
        <end position="743"/>
    </location>
</feature>
<evidence type="ECO:0000256" key="6">
    <source>
        <dbReference type="SAM" id="MobiDB-lite"/>
    </source>
</evidence>
<dbReference type="GO" id="GO:0045296">
    <property type="term" value="F:cadherin binding"/>
    <property type="evidence" value="ECO:0007669"/>
    <property type="project" value="TreeGrafter"/>
</dbReference>
<feature type="domain" description="Cadherin" evidence="9">
    <location>
        <begin position="65"/>
        <end position="136"/>
    </location>
</feature>
<dbReference type="GO" id="GO:0005509">
    <property type="term" value="F:calcium ion binding"/>
    <property type="evidence" value="ECO:0007669"/>
    <property type="project" value="UniProtKB-UniRule"/>
</dbReference>
<sequence length="807" mass="88610">MACLPELRWTGAEAVFCSLLILLHVFTATGMSGWGGGCLDGQDVFTRITENSRSGEVVAELRVKEVEWTLEGQDAGWFFLDERHIRLNVSADRPLDREVLGPLLMANLICSYEDTLQIAYRIAVEIMNENDNAPVFAENTTLFFTISELTPVNSVAFTVQAVDADKDHIIYSIDQTSPDAEYFKVDVPTSGKVILSKPLDYETKNLLTVTIHAVEMNTAESYETTANVSIQIVDADDQYPQFLPCSLLLQHETSHICTSPVYTVNVTEGEEDIVLEFSPGPIYAVDGDRGIRTPVSYAILSGDDEGRFLMDRQTGAMRLIRGVIDRIPTPMLHLQVMAYQDNDPRKYAVATVTVRILATNLFNPEFDSAEYHGFVTAGKSHASLVNTYGDKVLMLHVQDRDFQHGFNPMMSYTFSPTSNHTNIYQVTEEGLLIARTNQLTPKHKHVIEVKAIDQESGDAAFTTVVIEVLSEGQPVPHSPVREQRLTGCTVGKAFFLSMVMMTVFGCVVYMVMWLKKRQKGKRNPLERGCVAEGKHPNVSLRCFQLVSHGGATPQMEVGSFNSEEYGSCNPSLSFPGNPGIPGFSTTHQDPPSCQGLVPPITTAAPNTTAIPMEGVSSHVTLYCCDSTATKSSPTFHVATVATHEENLDSSAPIMPVEPPAPPPDTRPKPTTPNSQADPVTSPFSWSSANLSHTQVSSAEPSHKPRVKTPPCSPLRSSPLPERVTTPPPPTPELPPPVTPPVTPPSTSLDHTDQSEHRRSQRVEDEEDIGVPGAEDADKDDGDELESDEEELLRVMARCNPIFISFTK</sequence>
<evidence type="ECO:0000256" key="1">
    <source>
        <dbReference type="ARBA" id="ARBA00004370"/>
    </source>
</evidence>
<dbReference type="Proteomes" id="UP000693946">
    <property type="component" value="Linkage Group LG10"/>
</dbReference>